<gene>
    <name evidence="3" type="ORF">NHX12_000769</name>
</gene>
<dbReference type="PANTHER" id="PTHR22739">
    <property type="entry name" value="STRIATED MUSCLE ACTIVATOR OF RHO-DEPENDENT SIGNALING-RELATED"/>
    <property type="match status" value="1"/>
</dbReference>
<keyword evidence="4" id="KW-1185">Reference proteome</keyword>
<dbReference type="EMBL" id="JANIIK010000109">
    <property type="protein sequence ID" value="KAJ3597241.1"/>
    <property type="molecule type" value="Genomic_DNA"/>
</dbReference>
<evidence type="ECO:0000256" key="1">
    <source>
        <dbReference type="SAM" id="MobiDB-lite"/>
    </source>
</evidence>
<protein>
    <recommendedName>
        <fullName evidence="2">Costars domain-containing protein</fullName>
    </recommendedName>
</protein>
<sequence>MDEGEAGLPSASSPPLDSASAPPLASASSPPPASASSPPPAPASSPTLVSASSPPLAPASSPPPAPASSPPPALASSPPLPASASSPPPAPASSSPPPAPTSPPPCHVTDDRVTCIGRVGALKDSWQRWSSDHREAQKHNPFSQEQEGGRRPPPGLPRRGQRGYGTPPEGSVTERRAKDAHTHIRREVEELCSAIRTVGRSTGGGDGQGGGGDGGRPVVSVEFGTLFEHYVSVSNKLVGVLLRARKQGLVHFEGEMLWQGQDNRVVITLLQ</sequence>
<feature type="compositionally biased region" description="Low complexity" evidence="1">
    <location>
        <begin position="44"/>
        <end position="54"/>
    </location>
</feature>
<dbReference type="GO" id="GO:0030017">
    <property type="term" value="C:sarcomere"/>
    <property type="evidence" value="ECO:0007669"/>
    <property type="project" value="TreeGrafter"/>
</dbReference>
<feature type="domain" description="Costars" evidence="2">
    <location>
        <begin position="182"/>
        <end position="270"/>
    </location>
</feature>
<feature type="region of interest" description="Disordered" evidence="1">
    <location>
        <begin position="126"/>
        <end position="185"/>
    </location>
</feature>
<reference evidence="3" key="1">
    <citation type="submission" date="2022-07" db="EMBL/GenBank/DDBJ databases">
        <title>Chromosome-level genome of Muraenolepis orangiensis.</title>
        <authorList>
            <person name="Kim J."/>
        </authorList>
    </citation>
    <scope>NUCLEOTIDE SEQUENCE</scope>
    <source>
        <strain evidence="3">KU_S4_2022</strain>
        <tissue evidence="3">Muscle</tissue>
    </source>
</reference>
<organism evidence="3 4">
    <name type="scientific">Muraenolepis orangiensis</name>
    <name type="common">Patagonian moray cod</name>
    <dbReference type="NCBI Taxonomy" id="630683"/>
    <lineage>
        <taxon>Eukaryota</taxon>
        <taxon>Metazoa</taxon>
        <taxon>Chordata</taxon>
        <taxon>Craniata</taxon>
        <taxon>Vertebrata</taxon>
        <taxon>Euteleostomi</taxon>
        <taxon>Actinopterygii</taxon>
        <taxon>Neopterygii</taxon>
        <taxon>Teleostei</taxon>
        <taxon>Neoteleostei</taxon>
        <taxon>Acanthomorphata</taxon>
        <taxon>Zeiogadaria</taxon>
        <taxon>Gadariae</taxon>
        <taxon>Gadiformes</taxon>
        <taxon>Muraenolepidoidei</taxon>
        <taxon>Muraenolepididae</taxon>
        <taxon>Muraenolepis</taxon>
    </lineage>
</organism>
<dbReference type="Pfam" id="PF14705">
    <property type="entry name" value="Costars"/>
    <property type="match status" value="1"/>
</dbReference>
<dbReference type="PANTHER" id="PTHR22739:SF22">
    <property type="entry name" value="COSTARS DOMAIN-CONTAINING PROTEIN"/>
    <property type="match status" value="1"/>
</dbReference>
<comment type="caution">
    <text evidence="3">The sequence shown here is derived from an EMBL/GenBank/DDBJ whole genome shotgun (WGS) entry which is preliminary data.</text>
</comment>
<dbReference type="Proteomes" id="UP001148018">
    <property type="component" value="Unassembled WGS sequence"/>
</dbReference>
<dbReference type="SMART" id="SM01283">
    <property type="entry name" value="Costars"/>
    <property type="match status" value="1"/>
</dbReference>
<evidence type="ECO:0000259" key="2">
    <source>
        <dbReference type="SMART" id="SM01283"/>
    </source>
</evidence>
<proteinExistence type="predicted"/>
<dbReference type="InterPro" id="IPR038095">
    <property type="entry name" value="Costars_sf"/>
</dbReference>
<dbReference type="GO" id="GO:0035025">
    <property type="term" value="P:positive regulation of Rho protein signal transduction"/>
    <property type="evidence" value="ECO:0007669"/>
    <property type="project" value="InterPro"/>
</dbReference>
<feature type="region of interest" description="Disordered" evidence="1">
    <location>
        <begin position="1"/>
        <end position="112"/>
    </location>
</feature>
<dbReference type="AlphaFoldDB" id="A0A9Q0E0T8"/>
<dbReference type="GO" id="GO:0003779">
    <property type="term" value="F:actin binding"/>
    <property type="evidence" value="ECO:0007669"/>
    <property type="project" value="InterPro"/>
</dbReference>
<accession>A0A9Q0E0T8</accession>
<dbReference type="InterPro" id="IPR026111">
    <property type="entry name" value="Abra"/>
</dbReference>
<dbReference type="InterPro" id="IPR027817">
    <property type="entry name" value="Costars_dom"/>
</dbReference>
<feature type="compositionally biased region" description="Pro residues" evidence="1">
    <location>
        <begin position="55"/>
        <end position="106"/>
    </location>
</feature>
<dbReference type="GO" id="GO:0045944">
    <property type="term" value="P:positive regulation of transcription by RNA polymerase II"/>
    <property type="evidence" value="ECO:0007669"/>
    <property type="project" value="TreeGrafter"/>
</dbReference>
<feature type="compositionally biased region" description="Low complexity" evidence="1">
    <location>
        <begin position="8"/>
        <end position="28"/>
    </location>
</feature>
<dbReference type="OrthoDB" id="9871914at2759"/>
<evidence type="ECO:0000313" key="3">
    <source>
        <dbReference type="EMBL" id="KAJ3597241.1"/>
    </source>
</evidence>
<feature type="compositionally biased region" description="Pro residues" evidence="1">
    <location>
        <begin position="29"/>
        <end position="43"/>
    </location>
</feature>
<dbReference type="Gene3D" id="1.10.10.1540">
    <property type="entry name" value="Costar domain"/>
    <property type="match status" value="1"/>
</dbReference>
<evidence type="ECO:0000313" key="4">
    <source>
        <dbReference type="Proteomes" id="UP001148018"/>
    </source>
</evidence>
<name>A0A9Q0E0T8_9TELE</name>
<feature type="compositionally biased region" description="Basic and acidic residues" evidence="1">
    <location>
        <begin position="172"/>
        <end position="185"/>
    </location>
</feature>